<name>C6W7N0_DYAFD</name>
<dbReference type="STRING" id="471854.Dfer_5024"/>
<dbReference type="AlphaFoldDB" id="C6W7N0"/>
<dbReference type="Proteomes" id="UP000002011">
    <property type="component" value="Chromosome"/>
</dbReference>
<dbReference type="HOGENOM" id="CLU_2632428_0_0_10"/>
<keyword evidence="2" id="KW-1185">Reference proteome</keyword>
<dbReference type="KEGG" id="dfe:Dfer_5024"/>
<proteinExistence type="predicted"/>
<protein>
    <submittedName>
        <fullName evidence="1">Uncharacterized protein</fullName>
    </submittedName>
</protein>
<evidence type="ECO:0000313" key="1">
    <source>
        <dbReference type="EMBL" id="ACT96224.1"/>
    </source>
</evidence>
<dbReference type="EMBL" id="CP001619">
    <property type="protein sequence ID" value="ACT96224.1"/>
    <property type="molecule type" value="Genomic_DNA"/>
</dbReference>
<gene>
    <name evidence="1" type="ordered locus">Dfer_5024</name>
</gene>
<organism evidence="1 2">
    <name type="scientific">Dyadobacter fermentans (strain ATCC 700827 / DSM 18053 / CIP 107007 / KCTC 52180 / NS114)</name>
    <dbReference type="NCBI Taxonomy" id="471854"/>
    <lineage>
        <taxon>Bacteria</taxon>
        <taxon>Pseudomonadati</taxon>
        <taxon>Bacteroidota</taxon>
        <taxon>Cytophagia</taxon>
        <taxon>Cytophagales</taxon>
        <taxon>Spirosomataceae</taxon>
        <taxon>Dyadobacter</taxon>
    </lineage>
</organism>
<reference evidence="1 2" key="1">
    <citation type="journal article" date="2009" name="Stand. Genomic Sci.">
        <title>Complete genome sequence of Dyadobacter fermentans type strain (NS114).</title>
        <authorList>
            <person name="Lang E."/>
            <person name="Lapidus A."/>
            <person name="Chertkov O."/>
            <person name="Brettin T."/>
            <person name="Detter J.C."/>
            <person name="Han C."/>
            <person name="Copeland A."/>
            <person name="Glavina Del Rio T."/>
            <person name="Nolan M."/>
            <person name="Chen F."/>
            <person name="Lucas S."/>
            <person name="Tice H."/>
            <person name="Cheng J.F."/>
            <person name="Land M."/>
            <person name="Hauser L."/>
            <person name="Chang Y.J."/>
            <person name="Jeffries C.D."/>
            <person name="Kopitz M."/>
            <person name="Bruce D."/>
            <person name="Goodwin L."/>
            <person name="Pitluck S."/>
            <person name="Ovchinnikova G."/>
            <person name="Pati A."/>
            <person name="Ivanova N."/>
            <person name="Mavrommatis K."/>
            <person name="Chen A."/>
            <person name="Palaniappan K."/>
            <person name="Chain P."/>
            <person name="Bristow J."/>
            <person name="Eisen J.A."/>
            <person name="Markowitz V."/>
            <person name="Hugenholtz P."/>
            <person name="Goker M."/>
            <person name="Rohde M."/>
            <person name="Kyrpides N.C."/>
            <person name="Klenk H.P."/>
        </authorList>
    </citation>
    <scope>NUCLEOTIDE SEQUENCE [LARGE SCALE GENOMIC DNA]</scope>
    <source>
        <strain evidence="2">ATCC 700827 / DSM 18053 / CIP 107007 / KCTC 52180 / NS114</strain>
    </source>
</reference>
<evidence type="ECO:0000313" key="2">
    <source>
        <dbReference type="Proteomes" id="UP000002011"/>
    </source>
</evidence>
<sequence length="77" mass="8770">MNLFFINYILKQTQLCCFKFCFKLLNKVVQVLQFSVLLSAQVLLLSVQVLVLVKSVVALLKVSPVNRKLLVQSKLLC</sequence>
<accession>C6W7N0</accession>